<gene>
    <name evidence="2" type="ORF">HMPREF0091_10573</name>
</gene>
<dbReference type="GeneID" id="93210179"/>
<keyword evidence="3" id="KW-1185">Reference proteome</keyword>
<dbReference type="eggNOG" id="COG4961">
    <property type="taxonomic scope" value="Bacteria"/>
</dbReference>
<keyword evidence="1" id="KW-0812">Transmembrane</keyword>
<dbReference type="RefSeq" id="WP_006302754.1">
    <property type="nucleotide sequence ID" value="NZ_ACGK02000001.1"/>
</dbReference>
<dbReference type="Proteomes" id="UP000005947">
    <property type="component" value="Unassembled WGS sequence"/>
</dbReference>
<dbReference type="OrthoDB" id="3174537at2"/>
<sequence length="167" mass="19348">MYRISFFISWLYGYVRQRQGQSTVEAAALLPIIFILCALLLQPIILSFSLSVMQRTAAETARVAATDFDGSYKDCQGFALRRLEALPRLDMFHSGDESDWVIEISRDEHEVEVSITGHVTPLPLWKEFLEMFHEKDDRGLILRAHIKQAYQSSWLGGSYDEWMQIWN</sequence>
<accession>F1T4I2</accession>
<comment type="caution">
    <text evidence="2">The sequence shown here is derived from an EMBL/GenBank/DDBJ whole genome shotgun (WGS) entry which is preliminary data.</text>
</comment>
<evidence type="ECO:0008006" key="4">
    <source>
        <dbReference type="Google" id="ProtNLM"/>
    </source>
</evidence>
<dbReference type="AlphaFoldDB" id="F1T4I2"/>
<feature type="transmembrane region" description="Helical" evidence="1">
    <location>
        <begin position="27"/>
        <end position="52"/>
    </location>
</feature>
<name>F1T4I2_9ACTN</name>
<evidence type="ECO:0000313" key="3">
    <source>
        <dbReference type="Proteomes" id="UP000005947"/>
    </source>
</evidence>
<proteinExistence type="predicted"/>
<keyword evidence="1" id="KW-0472">Membrane</keyword>
<dbReference type="EMBL" id="ACGK02000001">
    <property type="protein sequence ID" value="EGF23626.1"/>
    <property type="molecule type" value="Genomic_DNA"/>
</dbReference>
<evidence type="ECO:0000256" key="1">
    <source>
        <dbReference type="SAM" id="Phobius"/>
    </source>
</evidence>
<organism evidence="2 3">
    <name type="scientific">Fannyhessea vaginae DSM 15829</name>
    <dbReference type="NCBI Taxonomy" id="525256"/>
    <lineage>
        <taxon>Bacteria</taxon>
        <taxon>Bacillati</taxon>
        <taxon>Actinomycetota</taxon>
        <taxon>Coriobacteriia</taxon>
        <taxon>Coriobacteriales</taxon>
        <taxon>Atopobiaceae</taxon>
        <taxon>Fannyhessea</taxon>
    </lineage>
</organism>
<evidence type="ECO:0000313" key="2">
    <source>
        <dbReference type="EMBL" id="EGF23626.1"/>
    </source>
</evidence>
<reference evidence="2 3" key="1">
    <citation type="submission" date="2011-02" db="EMBL/GenBank/DDBJ databases">
        <authorList>
            <person name="Muzny D."/>
            <person name="Qin X."/>
            <person name="Buhay C."/>
            <person name="Dugan-Rocha S."/>
            <person name="Ding Y."/>
            <person name="Chen G."/>
            <person name="Hawes A."/>
            <person name="Holder M."/>
            <person name="Jhangiani S."/>
            <person name="Johnson A."/>
            <person name="Khan Z."/>
            <person name="Li Z."/>
            <person name="Liu W."/>
            <person name="Liu X."/>
            <person name="Perez L."/>
            <person name="Shen H."/>
            <person name="Wang Q."/>
            <person name="Watt J."/>
            <person name="Xi L."/>
            <person name="Xin Y."/>
            <person name="Zhou J."/>
            <person name="Deng J."/>
            <person name="Jiang H."/>
            <person name="Liu Y."/>
            <person name="Qu J."/>
            <person name="Song X.-Z."/>
            <person name="Zhang L."/>
            <person name="Villasana D."/>
            <person name="Johnson A."/>
            <person name="Liu J."/>
            <person name="Liyanage D."/>
            <person name="Lorensuhewa L."/>
            <person name="Robinson T."/>
            <person name="Song A."/>
            <person name="Song B.-B."/>
            <person name="Dinh H."/>
            <person name="Thornton R."/>
            <person name="Coyle M."/>
            <person name="Francisco L."/>
            <person name="Jackson L."/>
            <person name="Javaid M."/>
            <person name="Korchina V."/>
            <person name="Kovar C."/>
            <person name="Mata R."/>
            <person name="Mathew T."/>
            <person name="Ngo R."/>
            <person name="Nguyen L."/>
            <person name="Nguyen N."/>
            <person name="Okwuonu G."/>
            <person name="Ongeri F."/>
            <person name="Pham C."/>
            <person name="Simmons D."/>
            <person name="Wilczek-Boney K."/>
            <person name="Hale W."/>
            <person name="Jakkamsetti A."/>
            <person name="Pham P."/>
            <person name="Ruth R."/>
            <person name="San Lucas F."/>
            <person name="Warren J."/>
            <person name="Zhang J."/>
            <person name="Zhao Z."/>
            <person name="Zhou C."/>
            <person name="Zhu D."/>
            <person name="Lee S."/>
            <person name="Bess C."/>
            <person name="Blankenburg K."/>
            <person name="Forbes L."/>
            <person name="Fu Q."/>
            <person name="Gubbala S."/>
            <person name="Hirani K."/>
            <person name="Jayaseelan J.C."/>
            <person name="Lara F."/>
            <person name="Munidasa M."/>
            <person name="Palculict T."/>
            <person name="Patil S."/>
            <person name="Pu L.-L."/>
            <person name="Saada N."/>
            <person name="Tang L."/>
            <person name="Weissenberger G."/>
            <person name="Zhu Y."/>
            <person name="Hemphill L."/>
            <person name="Shang Y."/>
            <person name="Youmans B."/>
            <person name="Ayvaz T."/>
            <person name="Ross M."/>
            <person name="Santibanez J."/>
            <person name="Aqrawi P."/>
            <person name="Gross S."/>
            <person name="Joshi V."/>
            <person name="Fowler G."/>
            <person name="Nazareth L."/>
            <person name="Reid J."/>
            <person name="Worley K."/>
            <person name="Petrosino J."/>
            <person name="Highlander S."/>
            <person name="Gibbs R."/>
        </authorList>
    </citation>
    <scope>NUCLEOTIDE SEQUENCE [LARGE SCALE GENOMIC DNA]</scope>
    <source>
        <strain evidence="2 3">DSM 15829</strain>
    </source>
</reference>
<protein>
    <recommendedName>
        <fullName evidence="4">TadE-like protein</fullName>
    </recommendedName>
</protein>
<keyword evidence="1" id="KW-1133">Transmembrane helix</keyword>